<dbReference type="SUPFAM" id="SSF54001">
    <property type="entry name" value="Cysteine proteinases"/>
    <property type="match status" value="1"/>
</dbReference>
<dbReference type="PANTHER" id="PTHR46333:SF2">
    <property type="entry name" value="CYTOKINESIS PROTEIN 3"/>
    <property type="match status" value="1"/>
</dbReference>
<dbReference type="EMBL" id="FQVG01000005">
    <property type="protein sequence ID" value="SHE47992.1"/>
    <property type="molecule type" value="Genomic_DNA"/>
</dbReference>
<dbReference type="InterPro" id="IPR052557">
    <property type="entry name" value="CAP/Cytokinesis_protein"/>
</dbReference>
<accession>A0A1M4TU66</accession>
<keyword evidence="3" id="KW-1185">Reference proteome</keyword>
<dbReference type="InterPro" id="IPR002931">
    <property type="entry name" value="Transglutaminase-like"/>
</dbReference>
<organism evidence="2 3">
    <name type="scientific">Caloramator proteoclasticus DSM 10124</name>
    <dbReference type="NCBI Taxonomy" id="1121262"/>
    <lineage>
        <taxon>Bacteria</taxon>
        <taxon>Bacillati</taxon>
        <taxon>Bacillota</taxon>
        <taxon>Clostridia</taxon>
        <taxon>Eubacteriales</taxon>
        <taxon>Clostridiaceae</taxon>
        <taxon>Caloramator</taxon>
    </lineage>
</organism>
<dbReference type="PANTHER" id="PTHR46333">
    <property type="entry name" value="CYTOKINESIS PROTEIN 3"/>
    <property type="match status" value="1"/>
</dbReference>
<dbReference type="Gene3D" id="3.10.620.30">
    <property type="match status" value="1"/>
</dbReference>
<dbReference type="Proteomes" id="UP000184423">
    <property type="component" value="Unassembled WGS sequence"/>
</dbReference>
<sequence>MKKIFKINVVFLMIILLTTLISNVPSTKTFSAINNKKVYAAKISPVGLLTNKYTTVLNLEMKKKAPIIVLSANGYTEKITDAALNRAINTTKDINNVENIRVTKHYSISKKKRVFVGYSLKINYKKVQNTSILNQINGQATIDQQSYLQRLDFFLLDKHKESNDKLNYEIAKAIFEGKSSIFIDKSLYSGDIKILSAALEDVLYSYSDFAYLRQIRYSSDSMGTTIYFGYSLPKQEILKMNLGLYDVIKNTASKIETKVNEANTIEEKIKIIHDYIAYNLSYDVDFLKTGDEQQYARDSHAYYALTTNKAICGGYSSAFQRLAKYFGIDSIIVVGTSDGEGHAWNKVKVGDAWLHVDVTFDDPIMYGYSSKNVIRYDYFLKTDEEMSKTHKWN</sequence>
<dbReference type="RefSeq" id="WP_073247806.1">
    <property type="nucleotide sequence ID" value="NZ_FQVG01000005.1"/>
</dbReference>
<evidence type="ECO:0000259" key="1">
    <source>
        <dbReference type="SMART" id="SM00460"/>
    </source>
</evidence>
<feature type="domain" description="Transglutaminase-like" evidence="1">
    <location>
        <begin position="304"/>
        <end position="360"/>
    </location>
</feature>
<dbReference type="InterPro" id="IPR038765">
    <property type="entry name" value="Papain-like_cys_pep_sf"/>
</dbReference>
<protein>
    <submittedName>
        <fullName evidence="2">Transglutaminase-like superfamily protein</fullName>
    </submittedName>
</protein>
<dbReference type="Pfam" id="PF01841">
    <property type="entry name" value="Transglut_core"/>
    <property type="match status" value="1"/>
</dbReference>
<proteinExistence type="predicted"/>
<evidence type="ECO:0000313" key="3">
    <source>
        <dbReference type="Proteomes" id="UP000184423"/>
    </source>
</evidence>
<reference evidence="3" key="1">
    <citation type="submission" date="2016-11" db="EMBL/GenBank/DDBJ databases">
        <authorList>
            <person name="Varghese N."/>
            <person name="Submissions S."/>
        </authorList>
    </citation>
    <scope>NUCLEOTIDE SEQUENCE [LARGE SCALE GENOMIC DNA]</scope>
    <source>
        <strain evidence="3">DSM 10124</strain>
    </source>
</reference>
<evidence type="ECO:0000313" key="2">
    <source>
        <dbReference type="EMBL" id="SHE47992.1"/>
    </source>
</evidence>
<dbReference type="AlphaFoldDB" id="A0A1M4TU66"/>
<name>A0A1M4TU66_9CLOT</name>
<gene>
    <name evidence="2" type="ORF">SAMN02746091_00479</name>
</gene>
<dbReference type="SMART" id="SM00460">
    <property type="entry name" value="TGc"/>
    <property type="match status" value="1"/>
</dbReference>
<dbReference type="GO" id="GO:0005737">
    <property type="term" value="C:cytoplasm"/>
    <property type="evidence" value="ECO:0007669"/>
    <property type="project" value="TreeGrafter"/>
</dbReference>